<dbReference type="InterPro" id="IPR036928">
    <property type="entry name" value="AS_sf"/>
</dbReference>
<dbReference type="PANTHER" id="PTHR11895">
    <property type="entry name" value="TRANSAMIDASE"/>
    <property type="match status" value="1"/>
</dbReference>
<evidence type="ECO:0000259" key="1">
    <source>
        <dbReference type="Pfam" id="PF01425"/>
    </source>
</evidence>
<evidence type="ECO:0000313" key="2">
    <source>
        <dbReference type="EMBL" id="MFD1781857.1"/>
    </source>
</evidence>
<gene>
    <name evidence="2" type="ORF">ACFSC0_00490</name>
</gene>
<reference evidence="3" key="1">
    <citation type="journal article" date="2019" name="Int. J. Syst. Evol. Microbiol.">
        <title>The Global Catalogue of Microorganisms (GCM) 10K type strain sequencing project: providing services to taxonomists for standard genome sequencing and annotation.</title>
        <authorList>
            <consortium name="The Broad Institute Genomics Platform"/>
            <consortium name="The Broad Institute Genome Sequencing Center for Infectious Disease"/>
            <person name="Wu L."/>
            <person name="Ma J."/>
        </authorList>
    </citation>
    <scope>NUCLEOTIDE SEQUENCE [LARGE SCALE GENOMIC DNA]</scope>
    <source>
        <strain evidence="3">DFY28</strain>
    </source>
</reference>
<dbReference type="Gene3D" id="3.90.1300.10">
    <property type="entry name" value="Amidase signature (AS) domain"/>
    <property type="match status" value="1"/>
</dbReference>
<dbReference type="SUPFAM" id="SSF75304">
    <property type="entry name" value="Amidase signature (AS) enzymes"/>
    <property type="match status" value="1"/>
</dbReference>
<protein>
    <submittedName>
        <fullName evidence="2">Amidase</fullName>
    </submittedName>
</protein>
<evidence type="ECO:0000313" key="3">
    <source>
        <dbReference type="Proteomes" id="UP001597237"/>
    </source>
</evidence>
<proteinExistence type="predicted"/>
<dbReference type="RefSeq" id="WP_377281310.1">
    <property type="nucleotide sequence ID" value="NZ_JBHRSI010000003.1"/>
</dbReference>
<dbReference type="Pfam" id="PF01425">
    <property type="entry name" value="Amidase"/>
    <property type="match status" value="1"/>
</dbReference>
<name>A0ABW4MV60_9CAUL</name>
<dbReference type="EMBL" id="JBHUEY010000001">
    <property type="protein sequence ID" value="MFD1781857.1"/>
    <property type="molecule type" value="Genomic_DNA"/>
</dbReference>
<dbReference type="InterPro" id="IPR000120">
    <property type="entry name" value="Amidase"/>
</dbReference>
<organism evidence="2 3">
    <name type="scientific">Phenylobacterium terrae</name>
    <dbReference type="NCBI Taxonomy" id="2665495"/>
    <lineage>
        <taxon>Bacteria</taxon>
        <taxon>Pseudomonadati</taxon>
        <taxon>Pseudomonadota</taxon>
        <taxon>Alphaproteobacteria</taxon>
        <taxon>Caulobacterales</taxon>
        <taxon>Caulobacteraceae</taxon>
        <taxon>Phenylobacterium</taxon>
    </lineage>
</organism>
<keyword evidence="3" id="KW-1185">Reference proteome</keyword>
<feature type="domain" description="Amidase" evidence="1">
    <location>
        <begin position="30"/>
        <end position="449"/>
    </location>
</feature>
<dbReference type="Proteomes" id="UP001597237">
    <property type="component" value="Unassembled WGS sequence"/>
</dbReference>
<dbReference type="PANTHER" id="PTHR11895:SF176">
    <property type="entry name" value="AMIDASE AMID-RELATED"/>
    <property type="match status" value="1"/>
</dbReference>
<comment type="caution">
    <text evidence="2">The sequence shown here is derived from an EMBL/GenBank/DDBJ whole genome shotgun (WGS) entry which is preliminary data.</text>
</comment>
<sequence>MTGSDDELAYLSIDEAGARLRRGEITSLALTEAHLARIGRLDAALGGYARVTAEAALRQARAADAELAAGRDRGPLQGVPLAVKDLFWTAGVVTAAGTRVHGDFRPAVDATVVQRLKAAGAVLLGKLQMTEGAYSDHHPSIRPPRNPWDPQAWPGISSSGPGVALAAGLCCGALASDTGGSIRWPCAANNLTGLKPTWGRVSRHGAFELAASLDHVGPMARDVGSVAAVLQAIAGRDDLDPSSLAEPAGDYLAALGEGAGGLRIGVDRRWNTVDVDLEVAAALAQAEAVFRTLGAEVVEVAAPDVAEAVADWPANCAVEAAVAHEATYPARAEAYGPVLASVIEAGRTLSGVDYQKILLRRMALRGRFDALFADVDLLLTPAHPFAPLTLERIRTLGELPALIARLQTYTCPFDMTGHPTLSLPAGAGAAGLPIGLQLVAGRLQEARLLAAGAAFQGASDWHRRRPDLAWAAGNLAA</sequence>
<accession>A0ABW4MV60</accession>
<dbReference type="InterPro" id="IPR023631">
    <property type="entry name" value="Amidase_dom"/>
</dbReference>